<evidence type="ECO:0000313" key="2">
    <source>
        <dbReference type="EMBL" id="WCT75280.1"/>
    </source>
</evidence>
<dbReference type="RefSeq" id="WP_273691009.1">
    <property type="nucleotide sequence ID" value="NZ_CP117411.1"/>
</dbReference>
<gene>
    <name evidence="2" type="ORF">PQ455_08695</name>
</gene>
<protein>
    <submittedName>
        <fullName evidence="2">Class I SAM-dependent methyltransferase</fullName>
    </submittedName>
</protein>
<dbReference type="CDD" id="cd02440">
    <property type="entry name" value="AdoMet_MTases"/>
    <property type="match status" value="1"/>
</dbReference>
<name>A0ABY7TS97_9SPHN</name>
<accession>A0ABY7TS97</accession>
<proteinExistence type="predicted"/>
<dbReference type="InterPro" id="IPR013217">
    <property type="entry name" value="Methyltransf_12"/>
</dbReference>
<dbReference type="SUPFAM" id="SSF53335">
    <property type="entry name" value="S-adenosyl-L-methionine-dependent methyltransferases"/>
    <property type="match status" value="1"/>
</dbReference>
<keyword evidence="3" id="KW-1185">Reference proteome</keyword>
<evidence type="ECO:0000259" key="1">
    <source>
        <dbReference type="Pfam" id="PF08242"/>
    </source>
</evidence>
<feature type="domain" description="Methyltransferase type 12" evidence="1">
    <location>
        <begin position="140"/>
        <end position="234"/>
    </location>
</feature>
<organism evidence="2 3">
    <name type="scientific">Sphingomonas naphthae</name>
    <dbReference type="NCBI Taxonomy" id="1813468"/>
    <lineage>
        <taxon>Bacteria</taxon>
        <taxon>Pseudomonadati</taxon>
        <taxon>Pseudomonadota</taxon>
        <taxon>Alphaproteobacteria</taxon>
        <taxon>Sphingomonadales</taxon>
        <taxon>Sphingomonadaceae</taxon>
        <taxon>Sphingomonas</taxon>
    </lineage>
</organism>
<dbReference type="GO" id="GO:0008168">
    <property type="term" value="F:methyltransferase activity"/>
    <property type="evidence" value="ECO:0007669"/>
    <property type="project" value="UniProtKB-KW"/>
</dbReference>
<evidence type="ECO:0000313" key="3">
    <source>
        <dbReference type="Proteomes" id="UP001220395"/>
    </source>
</evidence>
<keyword evidence="2" id="KW-0808">Transferase</keyword>
<dbReference type="GO" id="GO:0032259">
    <property type="term" value="P:methylation"/>
    <property type="evidence" value="ECO:0007669"/>
    <property type="project" value="UniProtKB-KW"/>
</dbReference>
<dbReference type="Proteomes" id="UP001220395">
    <property type="component" value="Chromosome"/>
</dbReference>
<sequence length="428" mass="48147">MASTRRAASTSFQFDEQMTRRNPFMLTVSGLDNALQVFRDPSRHHELGAAYLALPEWFDLSIGPDTEAYLQQQLRFWQEVTGKDAYEPLINEDTPEVADMDAIYRPAFYLTGDSKEAGLHLMAMGHIMLRSDVRAGSRVLECGAGFAQNALAFARLGAKVDTVDISPGFCKAVQSMSDHFRVDLTAHHQPFGYNPAGHPGAYDLILFYECFHHCLNFEEVIPQLRDMLQPGGRLLLAGEPIYRGLQPTMPYEWGLRLDWGTAAVMRWRGWMELGFQEDYLIGKFRRAGLSWFYYDDANAKTAQIYEFRKWLDPLPLSACAMTVAEGASWHSTEMDGRFTTAESFIELPSRDGQISLVLENRRPVERIGQVTFGGVSQHFSLLPGQTVQLRFPQRQGDNQRITLTSNAPTDGGSDARAVGVFVRSIVPE</sequence>
<reference evidence="2 3" key="1">
    <citation type="submission" date="2023-02" db="EMBL/GenBank/DDBJ databases">
        <title>Genome sequence of Sphingomonas naphthae.</title>
        <authorList>
            <person name="Kim S."/>
            <person name="Heo J."/>
            <person name="Kwon S.-W."/>
        </authorList>
    </citation>
    <scope>NUCLEOTIDE SEQUENCE [LARGE SCALE GENOMIC DNA]</scope>
    <source>
        <strain evidence="2 3">KACC 18716</strain>
    </source>
</reference>
<dbReference type="Pfam" id="PF08242">
    <property type="entry name" value="Methyltransf_12"/>
    <property type="match status" value="1"/>
</dbReference>
<dbReference type="Gene3D" id="3.40.50.150">
    <property type="entry name" value="Vaccinia Virus protein VP39"/>
    <property type="match status" value="1"/>
</dbReference>
<dbReference type="EMBL" id="CP117411">
    <property type="protein sequence ID" value="WCT75280.1"/>
    <property type="molecule type" value="Genomic_DNA"/>
</dbReference>
<dbReference type="InterPro" id="IPR029063">
    <property type="entry name" value="SAM-dependent_MTases_sf"/>
</dbReference>
<keyword evidence="2" id="KW-0489">Methyltransferase</keyword>